<organism evidence="2 3">
    <name type="scientific">Araneus ventricosus</name>
    <name type="common">Orbweaver spider</name>
    <name type="synonym">Epeira ventricosa</name>
    <dbReference type="NCBI Taxonomy" id="182803"/>
    <lineage>
        <taxon>Eukaryota</taxon>
        <taxon>Metazoa</taxon>
        <taxon>Ecdysozoa</taxon>
        <taxon>Arthropoda</taxon>
        <taxon>Chelicerata</taxon>
        <taxon>Arachnida</taxon>
        <taxon>Araneae</taxon>
        <taxon>Araneomorphae</taxon>
        <taxon>Entelegynae</taxon>
        <taxon>Araneoidea</taxon>
        <taxon>Araneidae</taxon>
        <taxon>Araneus</taxon>
    </lineage>
</organism>
<accession>A0A4Y2PUQ0</accession>
<comment type="caution">
    <text evidence="2">The sequence shown here is derived from an EMBL/GenBank/DDBJ whole genome shotgun (WGS) entry which is preliminary data.</text>
</comment>
<gene>
    <name evidence="2" type="ORF">AVEN_247781_1</name>
</gene>
<evidence type="ECO:0000313" key="3">
    <source>
        <dbReference type="Proteomes" id="UP000499080"/>
    </source>
</evidence>
<keyword evidence="3" id="KW-1185">Reference proteome</keyword>
<dbReference type="Proteomes" id="UP000499080">
    <property type="component" value="Unassembled WGS sequence"/>
</dbReference>
<proteinExistence type="predicted"/>
<evidence type="ECO:0000256" key="1">
    <source>
        <dbReference type="SAM" id="MobiDB-lite"/>
    </source>
</evidence>
<reference evidence="2 3" key="1">
    <citation type="journal article" date="2019" name="Sci. Rep.">
        <title>Orb-weaving spider Araneus ventricosus genome elucidates the spidroin gene catalogue.</title>
        <authorList>
            <person name="Kono N."/>
            <person name="Nakamura H."/>
            <person name="Ohtoshi R."/>
            <person name="Moran D.A.P."/>
            <person name="Shinohara A."/>
            <person name="Yoshida Y."/>
            <person name="Fujiwara M."/>
            <person name="Mori M."/>
            <person name="Tomita M."/>
            <person name="Arakawa K."/>
        </authorList>
    </citation>
    <scope>NUCLEOTIDE SEQUENCE [LARGE SCALE GENOMIC DNA]</scope>
</reference>
<name>A0A4Y2PUQ0_ARAVE</name>
<protein>
    <submittedName>
        <fullName evidence="2">Uncharacterized protein</fullName>
    </submittedName>
</protein>
<sequence length="98" mass="11126">MDSGIQMKETSATGATGCKQPVKKKAKEREFSVELLHISPLMVNPPIATSWFTITARRALRRSTAWWSELRSESLDSNPRHSNVISLLDWDENENNIL</sequence>
<evidence type="ECO:0000313" key="2">
    <source>
        <dbReference type="EMBL" id="GBN53866.1"/>
    </source>
</evidence>
<dbReference type="AlphaFoldDB" id="A0A4Y2PUQ0"/>
<dbReference type="EMBL" id="BGPR01011968">
    <property type="protein sequence ID" value="GBN53866.1"/>
    <property type="molecule type" value="Genomic_DNA"/>
</dbReference>
<feature type="region of interest" description="Disordered" evidence="1">
    <location>
        <begin position="1"/>
        <end position="24"/>
    </location>
</feature>